<dbReference type="PANTHER" id="PTHR42085">
    <property type="entry name" value="F-BOX DOMAIN-CONTAINING PROTEIN"/>
    <property type="match status" value="1"/>
</dbReference>
<sequence>MKGRERNFTSNFQTLHLMYILHQRLLRLPSFICTLPDAGRIRSAQKYEDMDPATEQLIQGQNTQAKSLVDLPPELRNYVYDFFLHSSLVELRVGQIFEPGLPHTNRQIRAESLQLFYTDSTFRTQDQNAAKGWIHVLPLEQRQLLKRLEIFTMDYISRAEAFWDPAVWVLAMRGLAQHLGRSTRGLASGVLHYPTVDGEGDEAIYLPREKWAGELTWCRADSAKK</sequence>
<evidence type="ECO:0000313" key="2">
    <source>
        <dbReference type="Proteomes" id="UP001274830"/>
    </source>
</evidence>
<comment type="caution">
    <text evidence="1">The sequence shown here is derived from an EMBL/GenBank/DDBJ whole genome shotgun (WGS) entry which is preliminary data.</text>
</comment>
<gene>
    <name evidence="1" type="ORF">LTR78_010570</name>
</gene>
<accession>A0AAE0TLQ4</accession>
<proteinExistence type="predicted"/>
<dbReference type="EMBL" id="JAUTXT010000079">
    <property type="protein sequence ID" value="KAK3669570.1"/>
    <property type="molecule type" value="Genomic_DNA"/>
</dbReference>
<evidence type="ECO:0000313" key="1">
    <source>
        <dbReference type="EMBL" id="KAK3669570.1"/>
    </source>
</evidence>
<dbReference type="Proteomes" id="UP001274830">
    <property type="component" value="Unassembled WGS sequence"/>
</dbReference>
<organism evidence="1 2">
    <name type="scientific">Recurvomyces mirabilis</name>
    <dbReference type="NCBI Taxonomy" id="574656"/>
    <lineage>
        <taxon>Eukaryota</taxon>
        <taxon>Fungi</taxon>
        <taxon>Dikarya</taxon>
        <taxon>Ascomycota</taxon>
        <taxon>Pezizomycotina</taxon>
        <taxon>Dothideomycetes</taxon>
        <taxon>Dothideomycetidae</taxon>
        <taxon>Mycosphaerellales</taxon>
        <taxon>Teratosphaeriaceae</taxon>
        <taxon>Recurvomyces</taxon>
    </lineage>
</organism>
<name>A0AAE0TLQ4_9PEZI</name>
<dbReference type="AlphaFoldDB" id="A0AAE0TLQ4"/>
<dbReference type="PANTHER" id="PTHR42085:SF1">
    <property type="entry name" value="F-BOX DOMAIN-CONTAINING PROTEIN"/>
    <property type="match status" value="1"/>
</dbReference>
<keyword evidence="2" id="KW-1185">Reference proteome</keyword>
<protein>
    <submittedName>
        <fullName evidence="1">Uncharacterized protein</fullName>
    </submittedName>
</protein>
<reference evidence="1" key="1">
    <citation type="submission" date="2023-07" db="EMBL/GenBank/DDBJ databases">
        <title>Black Yeasts Isolated from many extreme environments.</title>
        <authorList>
            <person name="Coleine C."/>
            <person name="Stajich J.E."/>
            <person name="Selbmann L."/>
        </authorList>
    </citation>
    <scope>NUCLEOTIDE SEQUENCE</scope>
    <source>
        <strain evidence="1">CCFEE 5485</strain>
    </source>
</reference>
<dbReference type="InterPro" id="IPR038883">
    <property type="entry name" value="AN11006-like"/>
</dbReference>